<organism evidence="1">
    <name type="scientific">Clostridioides difficile</name>
    <name type="common">Peptoclostridium difficile</name>
    <dbReference type="NCBI Taxonomy" id="1496"/>
    <lineage>
        <taxon>Bacteria</taxon>
        <taxon>Bacillati</taxon>
        <taxon>Bacillota</taxon>
        <taxon>Clostridia</taxon>
        <taxon>Peptostreptococcales</taxon>
        <taxon>Peptostreptococcaceae</taxon>
        <taxon>Clostridioides</taxon>
    </lineage>
</organism>
<dbReference type="AlphaFoldDB" id="A0A381I7U0"/>
<name>A0A381I7U0_CLODI</name>
<accession>A0A381I7U0</accession>
<reference evidence="1" key="1">
    <citation type="submission" date="2018-06" db="EMBL/GenBank/DDBJ databases">
        <authorList>
            <consortium name="Pathogen Informatics"/>
            <person name="Doyle S."/>
        </authorList>
    </citation>
    <scope>NUCLEOTIDE SEQUENCE</scope>
    <source>
        <strain evidence="1">NCTC13307</strain>
    </source>
</reference>
<proteinExistence type="predicted"/>
<sequence length="157" mass="18402">MKKELVKYWPLIIEKCDGISTKVVSPTFISNSLSEYLIVQKVKEKRIQEGYFEDITGTNKSIANSIMTNINKSAFNLIDFDFIGEKIYSSKKNKDSIYRFSYTQMDEIISYYINSLLSNSILDNALSIYLYNQYLLNDDFYLKNLFTEVRYIIVDSH</sequence>
<evidence type="ECO:0000313" key="1">
    <source>
        <dbReference type="EMBL" id="SUY22563.1"/>
    </source>
</evidence>
<gene>
    <name evidence="1" type="ORF">NCTC13307_01267</name>
</gene>
<protein>
    <submittedName>
        <fullName evidence="1">Uncharacterized protein</fullName>
    </submittedName>
</protein>
<dbReference type="EMBL" id="UFWD01000001">
    <property type="protein sequence ID" value="SUY22563.1"/>
    <property type="molecule type" value="Genomic_DNA"/>
</dbReference>